<dbReference type="EMBL" id="MZ501267">
    <property type="protein sequence ID" value="QZA70645.1"/>
    <property type="molecule type" value="Genomic_DNA"/>
</dbReference>
<dbReference type="KEGG" id="vg:77944050"/>
<evidence type="ECO:0000313" key="1">
    <source>
        <dbReference type="EMBL" id="QZA70645.1"/>
    </source>
</evidence>
<proteinExistence type="predicted"/>
<reference evidence="1" key="1">
    <citation type="submission" date="2021-07" db="EMBL/GenBank/DDBJ databases">
        <authorList>
            <person name="Roth S.J."/>
            <person name="Krukonis G.P."/>
            <person name="Delesalle V.A."/>
        </authorList>
    </citation>
    <scope>NUCLEOTIDE SEQUENCE</scope>
</reference>
<gene>
    <name evidence="1" type="primary">170</name>
    <name evidence="1" type="ORF">AH04_170</name>
</gene>
<name>A0AAE7X0Z6_9CAUD</name>
<organism evidence="1 2">
    <name type="scientific">Erwinia phage AH04</name>
    <dbReference type="NCBI Taxonomy" id="2869569"/>
    <lineage>
        <taxon>Viruses</taxon>
        <taxon>Duplodnaviria</taxon>
        <taxon>Heunggongvirae</taxon>
        <taxon>Uroviricota</taxon>
        <taxon>Caudoviricetes</taxon>
        <taxon>Chimalliviridae</taxon>
        <taxon>Meadowvirus</taxon>
        <taxon>Meadowvirus AH04</taxon>
    </lineage>
</organism>
<evidence type="ECO:0000313" key="2">
    <source>
        <dbReference type="Proteomes" id="UP000827517"/>
    </source>
</evidence>
<dbReference type="Proteomes" id="UP000827517">
    <property type="component" value="Segment"/>
</dbReference>
<keyword evidence="2" id="KW-1185">Reference proteome</keyword>
<sequence>MDKVLLTSLDMYECQALHNELAKAYVRKGKCFIYIGERRFEVPALRKEDQWEDEDLSESVKTHSFDFSNDFTYEGRIYFNQNAQGWIMGITDPSNRSNPLVVLRLAPRPTVN</sequence>
<accession>A0AAE7X0Z6</accession>
<protein>
    <submittedName>
        <fullName evidence="1">Uncharacterized protein</fullName>
    </submittedName>
</protein>
<dbReference type="GeneID" id="77944050"/>
<dbReference type="RefSeq" id="YP_010667924.1">
    <property type="nucleotide sequence ID" value="NC_070952.1"/>
</dbReference>